<dbReference type="InterPro" id="IPR029066">
    <property type="entry name" value="PLP-binding_barrel"/>
</dbReference>
<dbReference type="PANTHER" id="PTHR30511:SF0">
    <property type="entry name" value="ALANINE RACEMASE, CATABOLIC-RELATED"/>
    <property type="match status" value="1"/>
</dbReference>
<comment type="catalytic activity">
    <reaction evidence="4">
        <text>L-alanine = D-alanine</text>
        <dbReference type="Rhea" id="RHEA:20249"/>
        <dbReference type="ChEBI" id="CHEBI:57416"/>
        <dbReference type="ChEBI" id="CHEBI:57972"/>
        <dbReference type="EC" id="5.1.1.1"/>
    </reaction>
</comment>
<comment type="caution">
    <text evidence="6">The sequence shown here is derived from an EMBL/GenBank/DDBJ whole genome shotgun (WGS) entry which is preliminary data.</text>
</comment>
<feature type="active site" description="Proton acceptor; specific for D-alanine" evidence="4">
    <location>
        <position position="35"/>
    </location>
</feature>
<dbReference type="Gene3D" id="2.40.37.10">
    <property type="entry name" value="Lyase, Ornithine Decarboxylase, Chain A, domain 1"/>
    <property type="match status" value="1"/>
</dbReference>
<dbReference type="InterPro" id="IPR000821">
    <property type="entry name" value="Ala_racemase"/>
</dbReference>
<dbReference type="GO" id="GO:0008784">
    <property type="term" value="F:alanine racemase activity"/>
    <property type="evidence" value="ECO:0007669"/>
    <property type="project" value="UniProtKB-EC"/>
</dbReference>
<dbReference type="SUPFAM" id="SSF50621">
    <property type="entry name" value="Alanine racemase C-terminal domain-like"/>
    <property type="match status" value="1"/>
</dbReference>
<dbReference type="PROSITE" id="PS00395">
    <property type="entry name" value="ALANINE_RACEMASE"/>
    <property type="match status" value="1"/>
</dbReference>
<dbReference type="PRINTS" id="PR00992">
    <property type="entry name" value="ALARACEMASE"/>
</dbReference>
<evidence type="ECO:0000256" key="3">
    <source>
        <dbReference type="ARBA" id="ARBA00023235"/>
    </source>
</evidence>
<evidence type="ECO:0000259" key="5">
    <source>
        <dbReference type="SMART" id="SM01005"/>
    </source>
</evidence>
<organism evidence="6 7">
    <name type="scientific">Fusibacter bizertensis</name>
    <dbReference type="NCBI Taxonomy" id="1488331"/>
    <lineage>
        <taxon>Bacteria</taxon>
        <taxon>Bacillati</taxon>
        <taxon>Bacillota</taxon>
        <taxon>Clostridia</taxon>
        <taxon>Eubacteriales</taxon>
        <taxon>Eubacteriales Family XII. Incertae Sedis</taxon>
        <taxon>Fusibacter</taxon>
    </lineage>
</organism>
<comment type="cofactor">
    <cofactor evidence="1 4">
        <name>pyridoxal 5'-phosphate</name>
        <dbReference type="ChEBI" id="CHEBI:597326"/>
    </cofactor>
</comment>
<dbReference type="Proteomes" id="UP001158045">
    <property type="component" value="Unassembled WGS sequence"/>
</dbReference>
<dbReference type="Gene3D" id="3.20.20.10">
    <property type="entry name" value="Alanine racemase"/>
    <property type="match status" value="1"/>
</dbReference>
<feature type="modified residue" description="N6-(pyridoxal phosphate)lysine" evidence="4">
    <location>
        <position position="35"/>
    </location>
</feature>
<keyword evidence="2 4" id="KW-0663">Pyridoxal phosphate</keyword>
<sequence length="375" mass="42191">MRGTRAEVDLSALSHNYQSMRAMVPENVKIAGIVKANAYGHDLVSIAKKLEQLGVDYLGVANIFEAKSLRNHGIECPILVMGKTFEEDYDLAVKHDITLTIFDLEDARKLNLNASYDNKVAKIHLKFDSGFNRLGYKEIHKLISDVLEIKNYEFVEIEGLFTHLALKNVEADEEQFDKFDELLKKLKELQVNIPIKHACDSIGAVAYPSKHYNMVRLGAILYGYCSRKTAFELKPVMSFKTNISQIKYLEIGEGVGYDYLFVAKRKTTLAVLPVGYADGLPRNLSNAGFVVINGQKAPIIGLLCMDQCMVDVTELPSLSVGDEVILFDEHAPTLSEVAKIAQTNRNELLARIAIRVPRLILDEENITRIDYMDRF</sequence>
<dbReference type="CDD" id="cd00430">
    <property type="entry name" value="PLPDE_III_AR"/>
    <property type="match status" value="1"/>
</dbReference>
<dbReference type="InterPro" id="IPR001608">
    <property type="entry name" value="Ala_racemase_N"/>
</dbReference>
<comment type="similarity">
    <text evidence="4">Belongs to the alanine racemase family.</text>
</comment>
<dbReference type="Pfam" id="PF01168">
    <property type="entry name" value="Ala_racemase_N"/>
    <property type="match status" value="1"/>
</dbReference>
<protein>
    <recommendedName>
        <fullName evidence="4">Alanine racemase</fullName>
        <ecNumber evidence="4">5.1.1.1</ecNumber>
    </recommendedName>
</protein>
<feature type="binding site" evidence="4">
    <location>
        <position position="133"/>
    </location>
    <ligand>
        <name>substrate</name>
    </ligand>
</feature>
<keyword evidence="7" id="KW-1185">Reference proteome</keyword>
<dbReference type="NCBIfam" id="TIGR00492">
    <property type="entry name" value="alr"/>
    <property type="match status" value="1"/>
</dbReference>
<dbReference type="EC" id="5.1.1.1" evidence="4"/>
<feature type="active site" description="Proton acceptor; specific for L-alanine" evidence="4">
    <location>
        <position position="257"/>
    </location>
</feature>
<evidence type="ECO:0000256" key="1">
    <source>
        <dbReference type="ARBA" id="ARBA00001933"/>
    </source>
</evidence>
<dbReference type="SMART" id="SM01005">
    <property type="entry name" value="Ala_racemase_C"/>
    <property type="match status" value="1"/>
</dbReference>
<dbReference type="InterPro" id="IPR011079">
    <property type="entry name" value="Ala_racemase_C"/>
</dbReference>
<evidence type="ECO:0000313" key="6">
    <source>
        <dbReference type="EMBL" id="MDH8677622.1"/>
    </source>
</evidence>
<accession>A0ABT6NB27</accession>
<evidence type="ECO:0000313" key="7">
    <source>
        <dbReference type="Proteomes" id="UP001158045"/>
    </source>
</evidence>
<proteinExistence type="inferred from homology"/>
<feature type="domain" description="Alanine racemase C-terminal" evidence="5">
    <location>
        <begin position="236"/>
        <end position="361"/>
    </location>
</feature>
<feature type="binding site" evidence="4">
    <location>
        <position position="305"/>
    </location>
    <ligand>
        <name>substrate</name>
    </ligand>
</feature>
<keyword evidence="3 4" id="KW-0413">Isomerase</keyword>
<comment type="function">
    <text evidence="4">Catalyzes the interconversion of L-alanine and D-alanine. May also act on other amino acids.</text>
</comment>
<dbReference type="PANTHER" id="PTHR30511">
    <property type="entry name" value="ALANINE RACEMASE"/>
    <property type="match status" value="1"/>
</dbReference>
<comment type="pathway">
    <text evidence="4">Amino-acid biosynthesis; D-alanine biosynthesis; D-alanine from L-alanine: step 1/1.</text>
</comment>
<dbReference type="Pfam" id="PF00842">
    <property type="entry name" value="Ala_racemase_C"/>
    <property type="match status" value="1"/>
</dbReference>
<dbReference type="InterPro" id="IPR020622">
    <property type="entry name" value="Ala_racemase_pyridoxalP-BS"/>
</dbReference>
<dbReference type="RefSeq" id="WP_281093442.1">
    <property type="nucleotide sequence ID" value="NZ_JARYZI010000003.1"/>
</dbReference>
<dbReference type="EMBL" id="JARYZI010000003">
    <property type="protein sequence ID" value="MDH8677622.1"/>
    <property type="molecule type" value="Genomic_DNA"/>
</dbReference>
<dbReference type="InterPro" id="IPR009006">
    <property type="entry name" value="Ala_racemase/Decarboxylase_C"/>
</dbReference>
<gene>
    <name evidence="6" type="primary">alr</name>
    <name evidence="6" type="ORF">QE109_05660</name>
</gene>
<dbReference type="SUPFAM" id="SSF51419">
    <property type="entry name" value="PLP-binding barrel"/>
    <property type="match status" value="1"/>
</dbReference>
<reference evidence="6 7" key="1">
    <citation type="submission" date="2023-04" db="EMBL/GenBank/DDBJ databases">
        <title>Fusibacter bizertensis strain WBS, isolated from littoral bottom sediments of the Arctic seas - biochemical and genomic analysis.</title>
        <authorList>
            <person name="Brioukhanov A.L."/>
        </authorList>
    </citation>
    <scope>NUCLEOTIDE SEQUENCE [LARGE SCALE GENOMIC DNA]</scope>
    <source>
        <strain evidence="6 7">WBS</strain>
    </source>
</reference>
<dbReference type="HAMAP" id="MF_01201">
    <property type="entry name" value="Ala_racemase"/>
    <property type="match status" value="1"/>
</dbReference>
<name>A0ABT6NB27_9FIRM</name>
<evidence type="ECO:0000256" key="4">
    <source>
        <dbReference type="HAMAP-Rule" id="MF_01201"/>
    </source>
</evidence>
<evidence type="ECO:0000256" key="2">
    <source>
        <dbReference type="ARBA" id="ARBA00022898"/>
    </source>
</evidence>